<accession>A0ACC0YQ43</accession>
<name>A0ACC0YQ43_9ROSI</name>
<dbReference type="Proteomes" id="UP001163603">
    <property type="component" value="Chromosome 5"/>
</dbReference>
<proteinExistence type="predicted"/>
<dbReference type="EMBL" id="CM047740">
    <property type="protein sequence ID" value="KAJ0040527.1"/>
    <property type="molecule type" value="Genomic_DNA"/>
</dbReference>
<evidence type="ECO:0000313" key="2">
    <source>
        <dbReference type="Proteomes" id="UP001163603"/>
    </source>
</evidence>
<keyword evidence="2" id="KW-1185">Reference proteome</keyword>
<gene>
    <name evidence="1" type="ORF">Pint_28649</name>
</gene>
<organism evidence="1 2">
    <name type="scientific">Pistacia integerrima</name>
    <dbReference type="NCBI Taxonomy" id="434235"/>
    <lineage>
        <taxon>Eukaryota</taxon>
        <taxon>Viridiplantae</taxon>
        <taxon>Streptophyta</taxon>
        <taxon>Embryophyta</taxon>
        <taxon>Tracheophyta</taxon>
        <taxon>Spermatophyta</taxon>
        <taxon>Magnoliopsida</taxon>
        <taxon>eudicotyledons</taxon>
        <taxon>Gunneridae</taxon>
        <taxon>Pentapetalae</taxon>
        <taxon>rosids</taxon>
        <taxon>malvids</taxon>
        <taxon>Sapindales</taxon>
        <taxon>Anacardiaceae</taxon>
        <taxon>Pistacia</taxon>
    </lineage>
</organism>
<evidence type="ECO:0000313" key="1">
    <source>
        <dbReference type="EMBL" id="KAJ0040527.1"/>
    </source>
</evidence>
<protein>
    <submittedName>
        <fullName evidence="1">Uncharacterized protein</fullName>
    </submittedName>
</protein>
<reference evidence="2" key="1">
    <citation type="journal article" date="2023" name="G3 (Bethesda)">
        <title>Genome assembly and association tests identify interacting loci associated with vigor, precocity, and sex in interspecific pistachio rootstocks.</title>
        <authorList>
            <person name="Palmer W."/>
            <person name="Jacygrad E."/>
            <person name="Sagayaradj S."/>
            <person name="Cavanaugh K."/>
            <person name="Han R."/>
            <person name="Bertier L."/>
            <person name="Beede B."/>
            <person name="Kafkas S."/>
            <person name="Golino D."/>
            <person name="Preece J."/>
            <person name="Michelmore R."/>
        </authorList>
    </citation>
    <scope>NUCLEOTIDE SEQUENCE [LARGE SCALE GENOMIC DNA]</scope>
</reference>
<sequence length="104" mass="11874">MGNCIQRGRERREEEAMQQQQEEGTKGFVKESVDCVKGGSGGLKVKIVLTKEELQWLMIQLKKNEGKRLEDVLAEIGRERGKVEAWKPSLESIMEGPEVLEMDR</sequence>
<comment type="caution">
    <text evidence="1">The sequence shown here is derived from an EMBL/GenBank/DDBJ whole genome shotgun (WGS) entry which is preliminary data.</text>
</comment>